<gene>
    <name evidence="3" type="ORF">Aiant_06530</name>
</gene>
<keyword evidence="1" id="KW-0472">Membrane</keyword>
<dbReference type="InterPro" id="IPR000160">
    <property type="entry name" value="GGDEF_dom"/>
</dbReference>
<evidence type="ECO:0000259" key="2">
    <source>
        <dbReference type="PROSITE" id="PS50887"/>
    </source>
</evidence>
<dbReference type="InterPro" id="IPR029787">
    <property type="entry name" value="Nucleotide_cyclase"/>
</dbReference>
<name>A0ABN6C609_9ACTN</name>
<proteinExistence type="predicted"/>
<feature type="transmembrane region" description="Helical" evidence="1">
    <location>
        <begin position="208"/>
        <end position="228"/>
    </location>
</feature>
<dbReference type="NCBIfam" id="TIGR00254">
    <property type="entry name" value="GGDEF"/>
    <property type="match status" value="1"/>
</dbReference>
<feature type="transmembrane region" description="Helical" evidence="1">
    <location>
        <begin position="240"/>
        <end position="260"/>
    </location>
</feature>
<dbReference type="Pfam" id="PF00990">
    <property type="entry name" value="GGDEF"/>
    <property type="match status" value="1"/>
</dbReference>
<dbReference type="SUPFAM" id="SSF55073">
    <property type="entry name" value="Nucleotide cyclase"/>
    <property type="match status" value="1"/>
</dbReference>
<feature type="transmembrane region" description="Helical" evidence="1">
    <location>
        <begin position="143"/>
        <end position="162"/>
    </location>
</feature>
<dbReference type="PANTHER" id="PTHR46663">
    <property type="entry name" value="DIGUANYLATE CYCLASE DGCT-RELATED"/>
    <property type="match status" value="1"/>
</dbReference>
<dbReference type="SMART" id="SM00267">
    <property type="entry name" value="GGDEF"/>
    <property type="match status" value="1"/>
</dbReference>
<feature type="transmembrane region" description="Helical" evidence="1">
    <location>
        <begin position="281"/>
        <end position="300"/>
    </location>
</feature>
<dbReference type="InterPro" id="IPR043128">
    <property type="entry name" value="Rev_trsase/Diguanyl_cyclase"/>
</dbReference>
<feature type="domain" description="GGDEF" evidence="2">
    <location>
        <begin position="376"/>
        <end position="509"/>
    </location>
</feature>
<keyword evidence="1" id="KW-1133">Transmembrane helix</keyword>
<feature type="transmembrane region" description="Helical" evidence="1">
    <location>
        <begin position="38"/>
        <end position="60"/>
    </location>
</feature>
<evidence type="ECO:0000313" key="3">
    <source>
        <dbReference type="EMBL" id="BCJ39996.1"/>
    </source>
</evidence>
<dbReference type="CDD" id="cd01949">
    <property type="entry name" value="GGDEF"/>
    <property type="match status" value="1"/>
</dbReference>
<feature type="transmembrane region" description="Helical" evidence="1">
    <location>
        <begin position="182"/>
        <end position="201"/>
    </location>
</feature>
<sequence>MGHDVNPQLRAGTAVPAAAAVVAVVLACWFNVTTAGLRFQVVCCWLAVAVFASSMSYFAFRASRQMDPSNQQRRFWSALAIAAAVFGAGEWAQVVTAIVSPLSLPALTGTGPARTTALALGCLGLTAVVLSYPIPHRSARERICYLLDLATVVIAAGTYGVYWSVTSASDQQTIMADDLATVIAGPVVAIMTAFTIGRLYLSNVAPFNWHIGVIGPFAAVVEAIARALGPNLVAAGRPGVIFTMTVASHALLMTAAWGQYRSGSAGKQRHGTSRKRSFSMLPYGALWLTFALLVVSLVVRGSGPCTWTAVAGLAAITGVVVARQLISFVSNEELLVERDALAARLHTMAFTDNLTGLANRAQFLDRLDDALGDLDTPVGVLLIDLDDFKPVNDTHGHAAGDAVLVQSAERLRGCVGPADVVARLGGDEFAVLIARCGADDLAAVADRVVRALDQPCPLADGAEARVRASVGGAVSLDASRDALALLHTADQAMYEAKCAGKGAFRLAAVA</sequence>
<dbReference type="PANTHER" id="PTHR46663:SF2">
    <property type="entry name" value="GGDEF DOMAIN-CONTAINING PROTEIN"/>
    <property type="match status" value="1"/>
</dbReference>
<evidence type="ECO:0000313" key="4">
    <source>
        <dbReference type="Proteomes" id="UP000676967"/>
    </source>
</evidence>
<feature type="transmembrane region" description="Helical" evidence="1">
    <location>
        <begin position="81"/>
        <end position="104"/>
    </location>
</feature>
<keyword evidence="4" id="KW-1185">Reference proteome</keyword>
<organism evidence="3 4">
    <name type="scientific">Actinoplanes ianthinogenes</name>
    <dbReference type="NCBI Taxonomy" id="122358"/>
    <lineage>
        <taxon>Bacteria</taxon>
        <taxon>Bacillati</taxon>
        <taxon>Actinomycetota</taxon>
        <taxon>Actinomycetes</taxon>
        <taxon>Micromonosporales</taxon>
        <taxon>Micromonosporaceae</taxon>
        <taxon>Actinoplanes</taxon>
    </lineage>
</organism>
<feature type="transmembrane region" description="Helical" evidence="1">
    <location>
        <begin position="116"/>
        <end position="134"/>
    </location>
</feature>
<reference evidence="3 4" key="1">
    <citation type="submission" date="2020-08" db="EMBL/GenBank/DDBJ databases">
        <title>Whole genome shotgun sequence of Actinoplanes ianthinogenes NBRC 13996.</title>
        <authorList>
            <person name="Komaki H."/>
            <person name="Tamura T."/>
        </authorList>
    </citation>
    <scope>NUCLEOTIDE SEQUENCE [LARGE SCALE GENOMIC DNA]</scope>
    <source>
        <strain evidence="3 4">NBRC 13996</strain>
    </source>
</reference>
<dbReference type="Gene3D" id="3.30.70.270">
    <property type="match status" value="1"/>
</dbReference>
<dbReference type="EMBL" id="AP023356">
    <property type="protein sequence ID" value="BCJ39996.1"/>
    <property type="molecule type" value="Genomic_DNA"/>
</dbReference>
<evidence type="ECO:0000256" key="1">
    <source>
        <dbReference type="SAM" id="Phobius"/>
    </source>
</evidence>
<feature type="transmembrane region" description="Helical" evidence="1">
    <location>
        <begin position="306"/>
        <end position="326"/>
    </location>
</feature>
<dbReference type="Proteomes" id="UP000676967">
    <property type="component" value="Chromosome"/>
</dbReference>
<dbReference type="InterPro" id="IPR052163">
    <property type="entry name" value="DGC-Regulatory_Protein"/>
</dbReference>
<accession>A0ABN6C609</accession>
<keyword evidence="1" id="KW-0812">Transmembrane</keyword>
<dbReference type="PROSITE" id="PS50887">
    <property type="entry name" value="GGDEF"/>
    <property type="match status" value="1"/>
</dbReference>
<feature type="transmembrane region" description="Helical" evidence="1">
    <location>
        <begin position="12"/>
        <end position="32"/>
    </location>
</feature>
<protein>
    <recommendedName>
        <fullName evidence="2">GGDEF domain-containing protein</fullName>
    </recommendedName>
</protein>